<reference evidence="2 3" key="1">
    <citation type="submission" date="2016-10" db="EMBL/GenBank/DDBJ databases">
        <authorList>
            <person name="de Groot N.N."/>
        </authorList>
    </citation>
    <scope>NUCLEOTIDE SEQUENCE [LARGE SCALE GENOMIC DNA]</scope>
    <source>
        <strain evidence="2 3">CGMCC 1.7659</strain>
    </source>
</reference>
<feature type="signal peptide" evidence="1">
    <location>
        <begin position="1"/>
        <end position="29"/>
    </location>
</feature>
<evidence type="ECO:0000313" key="3">
    <source>
        <dbReference type="Proteomes" id="UP000198575"/>
    </source>
</evidence>
<dbReference type="EMBL" id="FOVF01000025">
    <property type="protein sequence ID" value="SFN48986.1"/>
    <property type="molecule type" value="Genomic_DNA"/>
</dbReference>
<organism evidence="2 3">
    <name type="scientific">Dokdonella immobilis</name>
    <dbReference type="NCBI Taxonomy" id="578942"/>
    <lineage>
        <taxon>Bacteria</taxon>
        <taxon>Pseudomonadati</taxon>
        <taxon>Pseudomonadota</taxon>
        <taxon>Gammaproteobacteria</taxon>
        <taxon>Lysobacterales</taxon>
        <taxon>Rhodanobacteraceae</taxon>
        <taxon>Dokdonella</taxon>
    </lineage>
</organism>
<dbReference type="Proteomes" id="UP000198575">
    <property type="component" value="Unassembled WGS sequence"/>
</dbReference>
<protein>
    <submittedName>
        <fullName evidence="2">Uncharacterized protein</fullName>
    </submittedName>
</protein>
<keyword evidence="1" id="KW-0732">Signal</keyword>
<dbReference type="AlphaFoldDB" id="A0A1I4ZFD3"/>
<dbReference type="STRING" id="578942.SAMN05216289_12542"/>
<gene>
    <name evidence="2" type="ORF">SAMN05216289_12542</name>
</gene>
<keyword evidence="3" id="KW-1185">Reference proteome</keyword>
<feature type="chain" id="PRO_5011670708" evidence="1">
    <location>
        <begin position="30"/>
        <end position="671"/>
    </location>
</feature>
<evidence type="ECO:0000256" key="1">
    <source>
        <dbReference type="SAM" id="SignalP"/>
    </source>
</evidence>
<accession>A0A1I4ZFD3</accession>
<evidence type="ECO:0000313" key="2">
    <source>
        <dbReference type="EMBL" id="SFN48986.1"/>
    </source>
</evidence>
<proteinExistence type="predicted"/>
<name>A0A1I4ZFD3_9GAMM</name>
<sequence>MITLMSNVRAAALATAAVLAGPYAMNAIAEPTGQSAQPQSPDSLWSAWGGEVGIRWNRELAADMGIHSFETSGKLEGRSWREHERFAVRQSGSLDFRVANGNLQSFVGGSVQARGGYVLKTAAGDIDLTDFRLKTRADNPLVLDLVGADGKAWFYVDRLMYELVDDNKVLAVRTMDLRVSPALATRLGHPDMANWAIADMELTAQVLTQGSGAVPNGGGVFDWAGTQVPGEPNGTNFQADLFMKTFSVQFSRCNGCTGSSSTGQVVFTPSSTLQNNVNNGTAVATVAGDPLGTSSALWTADIPWHGKFSGTFPPYGNDQHPYLIWNIYRLSADGSIDQIGRSGVKHAFLTTNQGCASGHGTDSHVLGRQCSDTYGTGNNDSSSDLGPRSEIIPATNQWGRCGSIYDTNCDGAANSSGNTQYSQRLIVVESQIDPAVQTGATYLFESWYLAREDINIYNSMATRGISPTRSGTSWNVGSGAAYRLGPAIDRWLEGVSPGATSASEELASSEGHTKVAVKVFDLGGGSWRYDYVVMNFDFARPFTEGSEPNLRVVHNFGFDRFAVPVAAGVNLTNITFSDGDTDSGNDWTTSTVGGSLTWSAPVNPTPPTNVPAELNPLNWGTMFRFSFVADGGPQQVATSLHVAETGNPQSLSADLLGPLNDTIFVDGFESP</sequence>